<evidence type="ECO:0000259" key="6">
    <source>
        <dbReference type="Pfam" id="PF01709"/>
    </source>
</evidence>
<evidence type="ECO:0000256" key="2">
    <source>
        <dbReference type="ARBA" id="ARBA00022490"/>
    </source>
</evidence>
<comment type="caution">
    <text evidence="8">The sequence shown here is derived from an EMBL/GenBank/DDBJ whole genome shotgun (WGS) entry which is preliminary data.</text>
</comment>
<dbReference type="NCBIfam" id="NF009044">
    <property type="entry name" value="PRK12378.1"/>
    <property type="match status" value="1"/>
</dbReference>
<evidence type="ECO:0000256" key="3">
    <source>
        <dbReference type="ARBA" id="ARBA00023015"/>
    </source>
</evidence>
<keyword evidence="9" id="KW-1185">Reference proteome</keyword>
<evidence type="ECO:0000256" key="4">
    <source>
        <dbReference type="ARBA" id="ARBA00023125"/>
    </source>
</evidence>
<evidence type="ECO:0000259" key="7">
    <source>
        <dbReference type="Pfam" id="PF20772"/>
    </source>
</evidence>
<keyword evidence="2" id="KW-0963">Cytoplasm</keyword>
<dbReference type="Gene3D" id="3.30.70.980">
    <property type="match status" value="2"/>
</dbReference>
<keyword evidence="4" id="KW-0238">DNA-binding</keyword>
<evidence type="ECO:0008006" key="10">
    <source>
        <dbReference type="Google" id="ProtNLM"/>
    </source>
</evidence>
<dbReference type="EMBL" id="JBHFFA010000001">
    <property type="protein sequence ID" value="KAL2652325.1"/>
    <property type="molecule type" value="Genomic_DNA"/>
</dbReference>
<dbReference type="HAMAP" id="MF_00693">
    <property type="entry name" value="Transcrip_reg_TACO1"/>
    <property type="match status" value="1"/>
</dbReference>
<keyword evidence="3" id="KW-0805">Transcription regulation</keyword>
<reference evidence="8 9" key="1">
    <citation type="submission" date="2024-09" db="EMBL/GenBank/DDBJ databases">
        <title>Chromosome-scale assembly of Riccia fluitans.</title>
        <authorList>
            <person name="Paukszto L."/>
            <person name="Sawicki J."/>
            <person name="Karawczyk K."/>
            <person name="Piernik-Szablinska J."/>
            <person name="Szczecinska M."/>
            <person name="Mazdziarz M."/>
        </authorList>
    </citation>
    <scope>NUCLEOTIDE SEQUENCE [LARGE SCALE GENOMIC DNA]</scope>
    <source>
        <strain evidence="8">Rf_01</strain>
        <tissue evidence="8">Aerial parts of the thallus</tissue>
    </source>
</reference>
<dbReference type="PANTHER" id="PTHR12532">
    <property type="entry name" value="TRANSLATIONAL ACTIVATOR OF CYTOCHROME C OXIDASE 1"/>
    <property type="match status" value="1"/>
</dbReference>
<accession>A0ABD1ZN17</accession>
<dbReference type="Pfam" id="PF20772">
    <property type="entry name" value="TACO1_YebC_N"/>
    <property type="match status" value="1"/>
</dbReference>
<feature type="domain" description="TACO1/YebC-like N-terminal" evidence="7">
    <location>
        <begin position="132"/>
        <end position="202"/>
    </location>
</feature>
<dbReference type="GO" id="GO:0005737">
    <property type="term" value="C:cytoplasm"/>
    <property type="evidence" value="ECO:0007669"/>
    <property type="project" value="UniProtKB-ARBA"/>
</dbReference>
<dbReference type="InterPro" id="IPR048300">
    <property type="entry name" value="TACO1_YebC-like_2nd/3rd_dom"/>
</dbReference>
<dbReference type="Gene3D" id="1.10.10.200">
    <property type="match status" value="1"/>
</dbReference>
<name>A0ABD1ZN17_9MARC</name>
<dbReference type="AlphaFoldDB" id="A0ABD1ZN17"/>
<evidence type="ECO:0000313" key="8">
    <source>
        <dbReference type="EMBL" id="KAL2652325.1"/>
    </source>
</evidence>
<organism evidence="8 9">
    <name type="scientific">Riccia fluitans</name>
    <dbReference type="NCBI Taxonomy" id="41844"/>
    <lineage>
        <taxon>Eukaryota</taxon>
        <taxon>Viridiplantae</taxon>
        <taxon>Streptophyta</taxon>
        <taxon>Embryophyta</taxon>
        <taxon>Marchantiophyta</taxon>
        <taxon>Marchantiopsida</taxon>
        <taxon>Marchantiidae</taxon>
        <taxon>Marchantiales</taxon>
        <taxon>Ricciaceae</taxon>
        <taxon>Riccia</taxon>
    </lineage>
</organism>
<dbReference type="InterPro" id="IPR002876">
    <property type="entry name" value="Transcrip_reg_TACO1-like"/>
</dbReference>
<dbReference type="PANTHER" id="PTHR12532:SF0">
    <property type="entry name" value="TRANSLATIONAL ACTIVATOR OF CYTOCHROME C OXIDASE 1"/>
    <property type="match status" value="1"/>
</dbReference>
<dbReference type="InterPro" id="IPR017856">
    <property type="entry name" value="Integrase-like_N"/>
</dbReference>
<keyword evidence="5" id="KW-0804">Transcription</keyword>
<dbReference type="GO" id="GO:0003677">
    <property type="term" value="F:DNA binding"/>
    <property type="evidence" value="ECO:0007669"/>
    <property type="project" value="UniProtKB-KW"/>
</dbReference>
<dbReference type="Pfam" id="PF01709">
    <property type="entry name" value="Transcrip_reg"/>
    <property type="match status" value="1"/>
</dbReference>
<evidence type="ECO:0000256" key="5">
    <source>
        <dbReference type="ARBA" id="ARBA00023163"/>
    </source>
</evidence>
<dbReference type="InterPro" id="IPR029072">
    <property type="entry name" value="YebC-like"/>
</dbReference>
<dbReference type="FunFam" id="1.10.10.200:FF:000004">
    <property type="entry name" value="Probable transcriptional regulatory protein BSBG_02618"/>
    <property type="match status" value="1"/>
</dbReference>
<evidence type="ECO:0000313" key="9">
    <source>
        <dbReference type="Proteomes" id="UP001605036"/>
    </source>
</evidence>
<evidence type="ECO:0000256" key="1">
    <source>
        <dbReference type="ARBA" id="ARBA00008724"/>
    </source>
</evidence>
<dbReference type="Proteomes" id="UP001605036">
    <property type="component" value="Unassembled WGS sequence"/>
</dbReference>
<dbReference type="InterPro" id="IPR049083">
    <property type="entry name" value="TACO1_YebC_N"/>
</dbReference>
<protein>
    <recommendedName>
        <fullName evidence="10">Transcriptional regulatory protein</fullName>
    </recommendedName>
</protein>
<proteinExistence type="inferred from homology"/>
<dbReference type="SUPFAM" id="SSF75625">
    <property type="entry name" value="YebC-like"/>
    <property type="match status" value="1"/>
</dbReference>
<gene>
    <name evidence="8" type="ORF">R1flu_020453</name>
</gene>
<sequence length="377" mass="40991">MRASTAIKAIICPSSYTRLPRATNGGKLIHCRATRSGNIRGQRLQILRRLGFGSSLGSVRSLESRLGALKLSGTRGIECSSSEDAPRNTRNWAGTDATQFGAVNEMGHGNPGVWQHTASRKLWINTPLQMGRRAAKIATRKGAQNRKKAKLYGRIGKQIAKVVKEGGPNPTANAALAVILQTAKQYDVPKDIIERNIKKASDKSQADFVDMTYEVYGLGGVGLVLEVLTDNNNRAAATIRDVVKKGGGKMADLGSVLFNFKRTGVIYVKAEGLSSDDLLLAAMDAGAEDVLEPEEDEEDKDEKEARCFKVLVPVDQFFTVNQKLKVAGIQVDDDNSGLELFPVATVEPDDEALDMNRALMEKLLDLDDVDAVYSNQK</sequence>
<comment type="similarity">
    <text evidence="1">Belongs to the TACO1 family.</text>
</comment>
<feature type="domain" description="TACO1/YebC-like second and third" evidence="6">
    <location>
        <begin position="210"/>
        <end position="375"/>
    </location>
</feature>
<dbReference type="InterPro" id="IPR026564">
    <property type="entry name" value="Transcrip_reg_TACO1-like_dom3"/>
</dbReference>